<feature type="region of interest" description="Disordered" evidence="1">
    <location>
        <begin position="83"/>
        <end position="105"/>
    </location>
</feature>
<keyword evidence="3" id="KW-1185">Reference proteome</keyword>
<evidence type="ECO:0000256" key="2">
    <source>
        <dbReference type="SAM" id="SignalP"/>
    </source>
</evidence>
<dbReference type="InParanoid" id="A0A6I8UCV7"/>
<gene>
    <name evidence="4" type="primary">LOC4812855</name>
</gene>
<proteinExistence type="predicted"/>
<dbReference type="KEGG" id="dpo:4812855"/>
<keyword evidence="2" id="KW-0732">Signal</keyword>
<reference evidence="4" key="1">
    <citation type="submission" date="2025-08" db="UniProtKB">
        <authorList>
            <consortium name="RefSeq"/>
        </authorList>
    </citation>
    <scope>IDENTIFICATION</scope>
    <source>
        <strain evidence="4">MV-25-SWS-2005</strain>
        <tissue evidence="4">Whole body</tissue>
    </source>
</reference>
<dbReference type="FunCoup" id="A0A6I8UCV7">
    <property type="interactions" value="2"/>
</dbReference>
<feature type="chain" id="PRO_5026129158" evidence="2">
    <location>
        <begin position="23"/>
        <end position="187"/>
    </location>
</feature>
<organism evidence="3 4">
    <name type="scientific">Drosophila pseudoobscura pseudoobscura</name>
    <name type="common">Fruit fly</name>
    <dbReference type="NCBI Taxonomy" id="46245"/>
    <lineage>
        <taxon>Eukaryota</taxon>
        <taxon>Metazoa</taxon>
        <taxon>Ecdysozoa</taxon>
        <taxon>Arthropoda</taxon>
        <taxon>Hexapoda</taxon>
        <taxon>Insecta</taxon>
        <taxon>Pterygota</taxon>
        <taxon>Neoptera</taxon>
        <taxon>Endopterygota</taxon>
        <taxon>Diptera</taxon>
        <taxon>Brachycera</taxon>
        <taxon>Muscomorpha</taxon>
        <taxon>Ephydroidea</taxon>
        <taxon>Drosophilidae</taxon>
        <taxon>Drosophila</taxon>
        <taxon>Sophophora</taxon>
    </lineage>
</organism>
<feature type="compositionally biased region" description="Acidic residues" evidence="1">
    <location>
        <begin position="86"/>
        <end position="103"/>
    </location>
</feature>
<dbReference type="PROSITE" id="PS51257">
    <property type="entry name" value="PROKAR_LIPOPROTEIN"/>
    <property type="match status" value="1"/>
</dbReference>
<dbReference type="AlphaFoldDB" id="A0A6I8UCV7"/>
<name>A0A6I8UCV7_DROPS</name>
<sequence length="187" mass="20499">MARYQLIGSLLLLAILAVSCGAQAPSRRLRFGRLRQVSFARQEVLPTPYPAAADLKPAPEEPALTYGAPQDADVDLNVNANALPEDNFEPNPEAEEVDTEESSLEVTTPTVASAPARLRSRQRLAKLQVAPAKRQRQRQRTSRLEELPVEEAVAPLPALAAPQVYYVGAQQQPYILAYTAAPQQFGW</sequence>
<evidence type="ECO:0000313" key="4">
    <source>
        <dbReference type="RefSeq" id="XP_001353515.2"/>
    </source>
</evidence>
<feature type="signal peptide" evidence="2">
    <location>
        <begin position="1"/>
        <end position="22"/>
    </location>
</feature>
<protein>
    <submittedName>
        <fullName evidence="4">Uncharacterized protein</fullName>
    </submittedName>
</protein>
<evidence type="ECO:0000313" key="3">
    <source>
        <dbReference type="Proteomes" id="UP000001819"/>
    </source>
</evidence>
<accession>A0A6I8UCV7</accession>
<dbReference type="RefSeq" id="XP_001353515.2">
    <property type="nucleotide sequence ID" value="XM_001353479.4"/>
</dbReference>
<evidence type="ECO:0000256" key="1">
    <source>
        <dbReference type="SAM" id="MobiDB-lite"/>
    </source>
</evidence>
<dbReference type="Proteomes" id="UP000001819">
    <property type="component" value="Chromosome X"/>
</dbReference>